<proteinExistence type="predicted"/>
<keyword evidence="3" id="KW-1185">Reference proteome</keyword>
<organism evidence="2 3">
    <name type="scientific">Coniella lustricola</name>
    <dbReference type="NCBI Taxonomy" id="2025994"/>
    <lineage>
        <taxon>Eukaryota</taxon>
        <taxon>Fungi</taxon>
        <taxon>Dikarya</taxon>
        <taxon>Ascomycota</taxon>
        <taxon>Pezizomycotina</taxon>
        <taxon>Sordariomycetes</taxon>
        <taxon>Sordariomycetidae</taxon>
        <taxon>Diaporthales</taxon>
        <taxon>Schizoparmaceae</taxon>
        <taxon>Coniella</taxon>
    </lineage>
</organism>
<name>A0A2T3AGN4_9PEZI</name>
<evidence type="ECO:0008006" key="4">
    <source>
        <dbReference type="Google" id="ProtNLM"/>
    </source>
</evidence>
<feature type="compositionally biased region" description="Basic and acidic residues" evidence="1">
    <location>
        <begin position="412"/>
        <end position="428"/>
    </location>
</feature>
<dbReference type="PANTHER" id="PTHR35179:SF2">
    <property type="entry name" value="START DOMAIN-CONTAINING PROTEIN"/>
    <property type="match status" value="1"/>
</dbReference>
<accession>A0A2T3AGN4</accession>
<sequence length="472" mass="52689">MGQLLSSLHRFEFDGEALAYRSEATIRDCQPVASYNWLGKSEATVAIPGKPPRWTPPAQPHQLKLDSDEYFRDPNAANFPKHPMEPAVVAALTMDPTIAPTIDLVACSSTIGNLLRFVKATDKKFRILVESVGNTVFLIRRENTPRELIPDVKGYGHSFPEAYTSWDAEVKGSTSHQRVLSYRFGGLRCLVRFETDGYVFDKDNGGPEHSRSANSPTNIGISGAVDELTAALTGNLVAPVVSTANSDELQIVRVGEIVKQESLFELKTRSVKCKQGDHPQDTLGEQLPRLWVAQLSKFILAYHSRGMFEKEITIKDVRNEVKAWEKDNVDDLSRLAALLHRIMAIVRARPDGKLELRHDAVGVLEIREQTTDVDGALSERVQKLWLKDEDEDAQSASADQKTDNLGPSVKPEGTERTKPESGPDWHDWHDEISWDVQDFDSDMEIGWNDNESVPDFTACSAEDCGYCGKCMY</sequence>
<evidence type="ECO:0000256" key="1">
    <source>
        <dbReference type="SAM" id="MobiDB-lite"/>
    </source>
</evidence>
<protein>
    <recommendedName>
        <fullName evidence="4">Geranylgeranyl pyrophosphate synthetase</fullName>
    </recommendedName>
</protein>
<reference evidence="2 3" key="1">
    <citation type="journal article" date="2018" name="Mycol. Prog.">
        <title>Coniella lustricola, a new species from submerged detritus.</title>
        <authorList>
            <person name="Raudabaugh D.B."/>
            <person name="Iturriaga T."/>
            <person name="Carver A."/>
            <person name="Mondo S."/>
            <person name="Pangilinan J."/>
            <person name="Lipzen A."/>
            <person name="He G."/>
            <person name="Amirebrahimi M."/>
            <person name="Grigoriev I.V."/>
            <person name="Miller A.N."/>
        </authorList>
    </citation>
    <scope>NUCLEOTIDE SEQUENCE [LARGE SCALE GENOMIC DNA]</scope>
    <source>
        <strain evidence="2 3">B22-T-1</strain>
    </source>
</reference>
<dbReference type="PANTHER" id="PTHR35179">
    <property type="entry name" value="PROTEIN CBG02620"/>
    <property type="match status" value="1"/>
</dbReference>
<evidence type="ECO:0000313" key="3">
    <source>
        <dbReference type="Proteomes" id="UP000241462"/>
    </source>
</evidence>
<dbReference type="AlphaFoldDB" id="A0A2T3AGN4"/>
<dbReference type="EMBL" id="KZ678391">
    <property type="protein sequence ID" value="PSR97391.1"/>
    <property type="molecule type" value="Genomic_DNA"/>
</dbReference>
<feature type="region of interest" description="Disordered" evidence="1">
    <location>
        <begin position="389"/>
        <end position="428"/>
    </location>
</feature>
<dbReference type="InParanoid" id="A0A2T3AGN4"/>
<gene>
    <name evidence="2" type="ORF">BD289DRAFT_458951</name>
</gene>
<dbReference type="STRING" id="2025994.A0A2T3AGN4"/>
<evidence type="ECO:0000313" key="2">
    <source>
        <dbReference type="EMBL" id="PSR97391.1"/>
    </source>
</evidence>
<dbReference type="Proteomes" id="UP000241462">
    <property type="component" value="Unassembled WGS sequence"/>
</dbReference>
<dbReference type="OrthoDB" id="5393654at2759"/>